<comment type="caution">
    <text evidence="1">The sequence shown here is derived from an EMBL/GenBank/DDBJ whole genome shotgun (WGS) entry which is preliminary data.</text>
</comment>
<organism evidence="1 2">
    <name type="scientific">Photobacterium halotolerans</name>
    <dbReference type="NCBI Taxonomy" id="265726"/>
    <lineage>
        <taxon>Bacteria</taxon>
        <taxon>Pseudomonadati</taxon>
        <taxon>Pseudomonadota</taxon>
        <taxon>Gammaproteobacteria</taxon>
        <taxon>Vibrionales</taxon>
        <taxon>Vibrionaceae</taxon>
        <taxon>Photobacterium</taxon>
    </lineage>
</organism>
<proteinExistence type="predicted"/>
<evidence type="ECO:0000313" key="2">
    <source>
        <dbReference type="Proteomes" id="UP000465712"/>
    </source>
</evidence>
<accession>A0A7X5AV85</accession>
<evidence type="ECO:0000313" key="1">
    <source>
        <dbReference type="EMBL" id="NAW66725.1"/>
    </source>
</evidence>
<name>A0A7X5AV85_9GAMM</name>
<dbReference type="EMBL" id="WXWW01000231">
    <property type="protein sequence ID" value="NAW66725.1"/>
    <property type="molecule type" value="Genomic_DNA"/>
</dbReference>
<dbReference type="RefSeq" id="WP_161446221.1">
    <property type="nucleotide sequence ID" value="NZ_WXWW01000231.1"/>
</dbReference>
<protein>
    <submittedName>
        <fullName evidence="1">Uncharacterized protein</fullName>
    </submittedName>
</protein>
<dbReference type="AlphaFoldDB" id="A0A7X5AV85"/>
<reference evidence="1 2" key="1">
    <citation type="submission" date="2017-05" db="EMBL/GenBank/DDBJ databases">
        <title>High clonality and local adaptation shapes Vibrionaceae linages within an endangered oasis.</title>
        <authorList>
            <person name="Vazquez-Rosas-Landa M."/>
        </authorList>
    </citation>
    <scope>NUCLEOTIDE SEQUENCE [LARGE SCALE GENOMIC DNA]</scope>
    <source>
        <strain evidence="1 2">P46_P4S1P180</strain>
    </source>
</reference>
<gene>
    <name evidence="1" type="ORF">CAG72_16120</name>
</gene>
<sequence>MHISDGKKIDIVAPAGGAKKDVPLLYGNLVVVPNLSGSAGTVVSARYTGHFDGPIKPGDEPMFMGEFAYFDEGEFTKTQPQGAGKVTEPVGVFNDGGVLLTGELVAPEAAA</sequence>
<dbReference type="Proteomes" id="UP000465712">
    <property type="component" value="Unassembled WGS sequence"/>
</dbReference>